<reference evidence="1 2" key="1">
    <citation type="journal article" date="2016" name="Environ. Microbiol.">
        <title>New Methyloceanibacter diversity from North Sea sediments includes methanotroph containing solely the soluble methane monooxygenase.</title>
        <authorList>
            <person name="Vekeman B."/>
            <person name="Kerckhof F.M."/>
            <person name="Cremers G."/>
            <person name="de Vos P."/>
            <person name="Vandamme P."/>
            <person name="Boon N."/>
            <person name="Op den Camp H.J."/>
            <person name="Heylen K."/>
        </authorList>
    </citation>
    <scope>NUCLEOTIDE SEQUENCE [LARGE SCALE GENOMIC DNA]</scope>
    <source>
        <strain evidence="1 2">R-67175</strain>
    </source>
</reference>
<gene>
    <name evidence="1" type="ORF">AUC69_01935</name>
</gene>
<evidence type="ECO:0000313" key="2">
    <source>
        <dbReference type="Proteomes" id="UP000094472"/>
    </source>
</evidence>
<dbReference type="AlphaFoldDB" id="A0A1E3VR60"/>
<proteinExistence type="predicted"/>
<name>A0A1E3VR60_9HYPH</name>
<organism evidence="1 2">
    <name type="scientific">Methyloceanibacter superfactus</name>
    <dbReference type="NCBI Taxonomy" id="1774969"/>
    <lineage>
        <taxon>Bacteria</taxon>
        <taxon>Pseudomonadati</taxon>
        <taxon>Pseudomonadota</taxon>
        <taxon>Alphaproteobacteria</taxon>
        <taxon>Hyphomicrobiales</taxon>
        <taxon>Hyphomicrobiaceae</taxon>
        <taxon>Methyloceanibacter</taxon>
    </lineage>
</organism>
<accession>A0A1E3VR60</accession>
<dbReference type="Proteomes" id="UP000094472">
    <property type="component" value="Unassembled WGS sequence"/>
</dbReference>
<evidence type="ECO:0000313" key="1">
    <source>
        <dbReference type="EMBL" id="ODR96010.1"/>
    </source>
</evidence>
<keyword evidence="2" id="KW-1185">Reference proteome</keyword>
<dbReference type="STRING" id="1774969.AUC69_01935"/>
<protein>
    <submittedName>
        <fullName evidence="1">Uncharacterized protein</fullName>
    </submittedName>
</protein>
<comment type="caution">
    <text evidence="1">The sequence shown here is derived from an EMBL/GenBank/DDBJ whole genome shotgun (WGS) entry which is preliminary data.</text>
</comment>
<dbReference type="EMBL" id="LPWF01000033">
    <property type="protein sequence ID" value="ODR96010.1"/>
    <property type="molecule type" value="Genomic_DNA"/>
</dbReference>
<sequence>MNIDWWRDEAAAKIGPALDGKLTVIGLAQQALNERRVRIFLLGRSLWLGEGRDRKKRHGDACP</sequence>